<name>A0A2G5TZX5_9PELO</name>
<evidence type="ECO:0008006" key="4">
    <source>
        <dbReference type="Google" id="ProtNLM"/>
    </source>
</evidence>
<sequence length="165" mass="18238">MFVKASIAVVLLLAATAHAGFFDDVQGVSSDVGNFFSTQFQNAKDLFSNNQDELTKNVERVKELLTGLKEKVKGLEPLANDAQKETLKKVDEFLAKVTEFQTEVKAEGAEKFEENKSKWNQMVTDIFDKGGLNSVMKLVGIQNASPVSSFVSAALAPVFYMFFVR</sequence>
<accession>A0A2G5TZX5</accession>
<dbReference type="SUPFAM" id="SSF111384">
    <property type="entry name" value="OmpH-like"/>
    <property type="match status" value="1"/>
</dbReference>
<dbReference type="EMBL" id="PDUG01000004">
    <property type="protein sequence ID" value="PIC32847.1"/>
    <property type="molecule type" value="Genomic_DNA"/>
</dbReference>
<proteinExistence type="predicted"/>
<feature type="chain" id="PRO_5013626801" description="SXP/RAL-2 family protein Ani s 5-like cation-binding domain-containing protein" evidence="1">
    <location>
        <begin position="20"/>
        <end position="165"/>
    </location>
</feature>
<evidence type="ECO:0000256" key="1">
    <source>
        <dbReference type="SAM" id="SignalP"/>
    </source>
</evidence>
<reference evidence="3" key="1">
    <citation type="submission" date="2017-10" db="EMBL/GenBank/DDBJ databases">
        <title>Rapid genome shrinkage in a self-fertile nematode reveals novel sperm competition proteins.</title>
        <authorList>
            <person name="Yin D."/>
            <person name="Schwarz E.M."/>
            <person name="Thomas C.G."/>
            <person name="Felde R.L."/>
            <person name="Korf I.F."/>
            <person name="Cutter A.D."/>
            <person name="Schartner C.M."/>
            <person name="Ralston E.J."/>
            <person name="Meyer B.J."/>
            <person name="Haag E.S."/>
        </authorList>
    </citation>
    <scope>NUCLEOTIDE SEQUENCE [LARGE SCALE GENOMIC DNA]</scope>
    <source>
        <strain evidence="3">JU1422</strain>
    </source>
</reference>
<dbReference type="InterPro" id="IPR024930">
    <property type="entry name" value="Skp_dom_sf"/>
</dbReference>
<feature type="signal peptide" evidence="1">
    <location>
        <begin position="1"/>
        <end position="19"/>
    </location>
</feature>
<comment type="caution">
    <text evidence="2">The sequence shown here is derived from an EMBL/GenBank/DDBJ whole genome shotgun (WGS) entry which is preliminary data.</text>
</comment>
<dbReference type="AlphaFoldDB" id="A0A2G5TZX5"/>
<evidence type="ECO:0000313" key="2">
    <source>
        <dbReference type="EMBL" id="PIC32847.1"/>
    </source>
</evidence>
<evidence type="ECO:0000313" key="3">
    <source>
        <dbReference type="Proteomes" id="UP000230233"/>
    </source>
</evidence>
<keyword evidence="3" id="KW-1185">Reference proteome</keyword>
<organism evidence="2 3">
    <name type="scientific">Caenorhabditis nigoni</name>
    <dbReference type="NCBI Taxonomy" id="1611254"/>
    <lineage>
        <taxon>Eukaryota</taxon>
        <taxon>Metazoa</taxon>
        <taxon>Ecdysozoa</taxon>
        <taxon>Nematoda</taxon>
        <taxon>Chromadorea</taxon>
        <taxon>Rhabditida</taxon>
        <taxon>Rhabditina</taxon>
        <taxon>Rhabditomorpha</taxon>
        <taxon>Rhabditoidea</taxon>
        <taxon>Rhabditidae</taxon>
        <taxon>Peloderinae</taxon>
        <taxon>Caenorhabditis</taxon>
    </lineage>
</organism>
<gene>
    <name evidence="2" type="primary">Cni-msa-1</name>
    <name evidence="2" type="synonym">Cnig_chr_IV.g13035</name>
    <name evidence="2" type="ORF">B9Z55_013035</name>
</gene>
<protein>
    <recommendedName>
        <fullName evidence="4">SXP/RAL-2 family protein Ani s 5-like cation-binding domain-containing protein</fullName>
    </recommendedName>
</protein>
<dbReference type="InterPro" id="IPR016859">
    <property type="entry name" value="UCP207779"/>
</dbReference>
<keyword evidence="1" id="KW-0732">Signal</keyword>
<dbReference type="OrthoDB" id="5813557at2759"/>
<dbReference type="Proteomes" id="UP000230233">
    <property type="component" value="Chromosome IV"/>
</dbReference>
<dbReference type="PIRSF" id="PIRSF027779">
    <property type="entry name" value="UCP207779"/>
    <property type="match status" value="1"/>
</dbReference>